<name>G4TMP1_SERID</name>
<evidence type="ECO:0000313" key="6">
    <source>
        <dbReference type="Proteomes" id="UP000007148"/>
    </source>
</evidence>
<dbReference type="CDD" id="cd00590">
    <property type="entry name" value="RRM_SF"/>
    <property type="match status" value="2"/>
</dbReference>
<sequence>MSPLPVNSQRSVRVENISPRSSVINTREHVIVSMLQRWFEVTLDSEASATKALSLSGHVLQGMPIQVGLLFDPDLLVNVSQKSQSDIAADETRRNLYVLGLPHDFSLDEFKALFRPYGTIEHAVILAVLDNFSRRRGFVVFATHAQARAAMRATHKIGVKGHQLNVSWAVVQRSSGFLDGADRVGEALGDNSASARKPSKETIAPTNDGPAKRPSNPIASSNTTAHDSKHALSTDFINDNLGTTFASTLLVSNLCPWLFQTHIDIHALFAPYGFVKRITFIPPLQTVPSPKESPKAVIVEYADLQSALSALYQLSNTAFGTSIVRASLFKDAMQRAIALQVSEPTATLTSNHHISAAPLYDQAKRTHETEHTQKSRVDVQ</sequence>
<keyword evidence="6" id="KW-1185">Reference proteome</keyword>
<dbReference type="EMBL" id="CAFZ01000172">
    <property type="protein sequence ID" value="CCA72584.1"/>
    <property type="molecule type" value="Genomic_DNA"/>
</dbReference>
<evidence type="ECO:0000256" key="3">
    <source>
        <dbReference type="SAM" id="MobiDB-lite"/>
    </source>
</evidence>
<dbReference type="GO" id="GO:0003729">
    <property type="term" value="F:mRNA binding"/>
    <property type="evidence" value="ECO:0007669"/>
    <property type="project" value="TreeGrafter"/>
</dbReference>
<evidence type="ECO:0000256" key="2">
    <source>
        <dbReference type="PROSITE-ProRule" id="PRU00176"/>
    </source>
</evidence>
<gene>
    <name evidence="5" type="ORF">PIIN_06521</name>
</gene>
<dbReference type="Proteomes" id="UP000007148">
    <property type="component" value="Unassembled WGS sequence"/>
</dbReference>
<organism evidence="5 6">
    <name type="scientific">Serendipita indica (strain DSM 11827)</name>
    <name type="common">Root endophyte fungus</name>
    <name type="synonym">Piriformospora indica</name>
    <dbReference type="NCBI Taxonomy" id="1109443"/>
    <lineage>
        <taxon>Eukaryota</taxon>
        <taxon>Fungi</taxon>
        <taxon>Dikarya</taxon>
        <taxon>Basidiomycota</taxon>
        <taxon>Agaricomycotina</taxon>
        <taxon>Agaricomycetes</taxon>
        <taxon>Sebacinales</taxon>
        <taxon>Serendipitaceae</taxon>
        <taxon>Serendipita</taxon>
    </lineage>
</organism>
<dbReference type="InterPro" id="IPR050502">
    <property type="entry name" value="Euk_RNA-bind_prot"/>
</dbReference>
<dbReference type="Gene3D" id="3.30.70.330">
    <property type="match status" value="2"/>
</dbReference>
<evidence type="ECO:0000256" key="1">
    <source>
        <dbReference type="ARBA" id="ARBA00022884"/>
    </source>
</evidence>
<dbReference type="InParanoid" id="G4TMP1"/>
<dbReference type="InterPro" id="IPR012677">
    <property type="entry name" value="Nucleotide-bd_a/b_plait_sf"/>
</dbReference>
<dbReference type="STRING" id="1109443.G4TMP1"/>
<dbReference type="AlphaFoldDB" id="G4TMP1"/>
<reference evidence="5 6" key="1">
    <citation type="journal article" date="2011" name="PLoS Pathog.">
        <title>Endophytic Life Strategies Decoded by Genome and Transcriptome Analyses of the Mutualistic Root Symbiont Piriformospora indica.</title>
        <authorList>
            <person name="Zuccaro A."/>
            <person name="Lahrmann U."/>
            <person name="Guldener U."/>
            <person name="Langen G."/>
            <person name="Pfiffi S."/>
            <person name="Biedenkopf D."/>
            <person name="Wong P."/>
            <person name="Samans B."/>
            <person name="Grimm C."/>
            <person name="Basiewicz M."/>
            <person name="Murat C."/>
            <person name="Martin F."/>
            <person name="Kogel K.H."/>
        </authorList>
    </citation>
    <scope>NUCLEOTIDE SEQUENCE [LARGE SCALE GENOMIC DNA]</scope>
    <source>
        <strain evidence="5 6">DSM 11827</strain>
    </source>
</reference>
<feature type="domain" description="RRM" evidence="4">
    <location>
        <begin position="94"/>
        <end position="171"/>
    </location>
</feature>
<dbReference type="eggNOG" id="ENOG502S8U9">
    <property type="taxonomic scope" value="Eukaryota"/>
</dbReference>
<evidence type="ECO:0000259" key="4">
    <source>
        <dbReference type="PROSITE" id="PS50102"/>
    </source>
</evidence>
<dbReference type="SMART" id="SM00360">
    <property type="entry name" value="RRM"/>
    <property type="match status" value="2"/>
</dbReference>
<dbReference type="InterPro" id="IPR000504">
    <property type="entry name" value="RRM_dom"/>
</dbReference>
<comment type="caution">
    <text evidence="5">The sequence shown here is derived from an EMBL/GenBank/DDBJ whole genome shotgun (WGS) entry which is preliminary data.</text>
</comment>
<dbReference type="InterPro" id="IPR035979">
    <property type="entry name" value="RBD_domain_sf"/>
</dbReference>
<dbReference type="PANTHER" id="PTHR48025:SF1">
    <property type="entry name" value="RRM DOMAIN-CONTAINING PROTEIN"/>
    <property type="match status" value="1"/>
</dbReference>
<dbReference type="HOGENOM" id="CLU_061617_0_0_1"/>
<dbReference type="OrthoDB" id="6159137at2759"/>
<dbReference type="SUPFAM" id="SSF54928">
    <property type="entry name" value="RNA-binding domain, RBD"/>
    <property type="match status" value="1"/>
</dbReference>
<dbReference type="Pfam" id="PF00076">
    <property type="entry name" value="RRM_1"/>
    <property type="match status" value="1"/>
</dbReference>
<dbReference type="PROSITE" id="PS50102">
    <property type="entry name" value="RRM"/>
    <property type="match status" value="1"/>
</dbReference>
<accession>G4TMP1</accession>
<evidence type="ECO:0000313" key="5">
    <source>
        <dbReference type="EMBL" id="CCA72584.1"/>
    </source>
</evidence>
<keyword evidence="1 2" id="KW-0694">RNA-binding</keyword>
<protein>
    <recommendedName>
        <fullName evidence="4">RRM domain-containing protein</fullName>
    </recommendedName>
</protein>
<feature type="region of interest" description="Disordered" evidence="3">
    <location>
        <begin position="188"/>
        <end position="226"/>
    </location>
</feature>
<dbReference type="PANTHER" id="PTHR48025">
    <property type="entry name" value="OS02G0815200 PROTEIN"/>
    <property type="match status" value="1"/>
</dbReference>
<proteinExistence type="predicted"/>
<dbReference type="OMA" id="LCMTGYN"/>
<dbReference type="GO" id="GO:0005634">
    <property type="term" value="C:nucleus"/>
    <property type="evidence" value="ECO:0007669"/>
    <property type="project" value="TreeGrafter"/>
</dbReference>